<dbReference type="PANTHER" id="PTHR23074:SF83">
    <property type="entry name" value="VACUOLAR PROTEIN SORTING-ASSOCIATED PROTEIN 4A"/>
    <property type="match status" value="1"/>
</dbReference>
<reference evidence="4" key="1">
    <citation type="journal article" date="2019" name="Int. J. Syst. Evol. Microbiol.">
        <title>The Global Catalogue of Microorganisms (GCM) 10K type strain sequencing project: providing services to taxonomists for standard genome sequencing and annotation.</title>
        <authorList>
            <consortium name="The Broad Institute Genomics Platform"/>
            <consortium name="The Broad Institute Genome Sequencing Center for Infectious Disease"/>
            <person name="Wu L."/>
            <person name="Ma J."/>
        </authorList>
    </citation>
    <scope>NUCLEOTIDE SEQUENCE [LARGE SCALE GENOMIC DNA]</scope>
    <source>
        <strain evidence="4">JCM 32148</strain>
    </source>
</reference>
<comment type="caution">
    <text evidence="3">The sequence shown here is derived from an EMBL/GenBank/DDBJ whole genome shotgun (WGS) entry which is preliminary data.</text>
</comment>
<feature type="domain" description="ATPase AAA-type core" evidence="2">
    <location>
        <begin position="37"/>
        <end position="88"/>
    </location>
</feature>
<gene>
    <name evidence="3" type="ORF">ACFQZ8_15435</name>
</gene>
<evidence type="ECO:0000313" key="3">
    <source>
        <dbReference type="EMBL" id="MFD0785298.1"/>
    </source>
</evidence>
<accession>A0ABW3A2Z8</accession>
<keyword evidence="4" id="KW-1185">Reference proteome</keyword>
<dbReference type="SUPFAM" id="SSF52540">
    <property type="entry name" value="P-loop containing nucleoside triphosphate hydrolases"/>
    <property type="match status" value="1"/>
</dbReference>
<keyword evidence="1" id="KW-0547">Nucleotide-binding</keyword>
<dbReference type="PROSITE" id="PS00674">
    <property type="entry name" value="AAA"/>
    <property type="match status" value="1"/>
</dbReference>
<dbReference type="InterPro" id="IPR003960">
    <property type="entry name" value="ATPase_AAA_CS"/>
</dbReference>
<proteinExistence type="inferred from homology"/>
<organism evidence="3 4">
    <name type="scientific">Micromonospora azadirachtae</name>
    <dbReference type="NCBI Taxonomy" id="1970735"/>
    <lineage>
        <taxon>Bacteria</taxon>
        <taxon>Bacillati</taxon>
        <taxon>Actinomycetota</taxon>
        <taxon>Actinomycetes</taxon>
        <taxon>Micromonosporales</taxon>
        <taxon>Micromonosporaceae</taxon>
        <taxon>Micromonospora</taxon>
    </lineage>
</organism>
<protein>
    <submittedName>
        <fullName evidence="3">AAA family ATPase</fullName>
    </submittedName>
</protein>
<dbReference type="InterPro" id="IPR003959">
    <property type="entry name" value="ATPase_AAA_core"/>
</dbReference>
<dbReference type="Gene3D" id="3.40.50.300">
    <property type="entry name" value="P-loop containing nucleotide triphosphate hydrolases"/>
    <property type="match status" value="1"/>
</dbReference>
<evidence type="ECO:0000256" key="1">
    <source>
        <dbReference type="RuleBase" id="RU003651"/>
    </source>
</evidence>
<feature type="non-terminal residue" evidence="3">
    <location>
        <position position="1"/>
    </location>
</feature>
<sequence length="111" mass="12053">TFTGDPLSAYEQELADVGPPRNPRLRGMYGKSLRGGLLLYGPPGCGKTFLARAVAGEMGARFVSLSMVDVLDRWQGDSEGNLHELFQASVFVLAATNTAWDVDPALRRKLL</sequence>
<dbReference type="EMBL" id="JBHTHM010000761">
    <property type="protein sequence ID" value="MFD0785298.1"/>
    <property type="molecule type" value="Genomic_DNA"/>
</dbReference>
<evidence type="ECO:0000313" key="4">
    <source>
        <dbReference type="Proteomes" id="UP001597053"/>
    </source>
</evidence>
<keyword evidence="1" id="KW-0067">ATP-binding</keyword>
<dbReference type="InterPro" id="IPR027417">
    <property type="entry name" value="P-loop_NTPase"/>
</dbReference>
<dbReference type="InterPro" id="IPR050304">
    <property type="entry name" value="MT-severing_AAA_ATPase"/>
</dbReference>
<dbReference type="Pfam" id="PF00004">
    <property type="entry name" value="AAA"/>
    <property type="match status" value="1"/>
</dbReference>
<evidence type="ECO:0000259" key="2">
    <source>
        <dbReference type="Pfam" id="PF00004"/>
    </source>
</evidence>
<comment type="similarity">
    <text evidence="1">Belongs to the AAA ATPase family.</text>
</comment>
<dbReference type="PANTHER" id="PTHR23074">
    <property type="entry name" value="AAA DOMAIN-CONTAINING"/>
    <property type="match status" value="1"/>
</dbReference>
<name>A0ABW3A2Z8_9ACTN</name>
<dbReference type="Proteomes" id="UP001597053">
    <property type="component" value="Unassembled WGS sequence"/>
</dbReference>